<evidence type="ECO:0008006" key="7">
    <source>
        <dbReference type="Google" id="ProtNLM"/>
    </source>
</evidence>
<dbReference type="GO" id="GO:0004519">
    <property type="term" value="F:endonuclease activity"/>
    <property type="evidence" value="ECO:0007669"/>
    <property type="project" value="UniProtKB-KW"/>
</dbReference>
<evidence type="ECO:0000313" key="6">
    <source>
        <dbReference type="Proteomes" id="UP001458880"/>
    </source>
</evidence>
<dbReference type="Gene3D" id="4.10.60.10">
    <property type="entry name" value="Zinc finger, CCHC-type"/>
    <property type="match status" value="1"/>
</dbReference>
<dbReference type="Gene3D" id="3.10.10.10">
    <property type="entry name" value="HIV Type 1 Reverse Transcriptase, subunit A, domain 1"/>
    <property type="match status" value="1"/>
</dbReference>
<dbReference type="Proteomes" id="UP001458880">
    <property type="component" value="Unassembled WGS sequence"/>
</dbReference>
<gene>
    <name evidence="5" type="ORF">QE152_g15675</name>
</gene>
<dbReference type="PANTHER" id="PTHR37984">
    <property type="entry name" value="PROTEIN CBG26694"/>
    <property type="match status" value="1"/>
</dbReference>
<keyword evidence="2" id="KW-0548">Nucleotidyltransferase</keyword>
<name>A0AAW1L4Y0_POPJA</name>
<dbReference type="InterPro" id="IPR036875">
    <property type="entry name" value="Znf_CCHC_sf"/>
</dbReference>
<sequence length="476" mass="54290">MRTQPDIKNHIRKQNLLLYVAGSQVQDIFFTLPASEDTTSEDLYKVTMDALDAYFSPKINTAYERYIFRTLKQEPNKTVEQFITRLKEQSKLCNYQDVDDQIRDQVIEKCRSSQLRRKLLEKGDIKLKEVSETARAYEAAEVQWSQMEGVSKSVTSTVNAVTHKDKKKIQTQHKETSEKKINNQRKCFRWGSDNHLANKCKYVKTKCHLCAKSGHLMNMCLSKKANVKNQISTVSDVGGASVNAGEEVVHLYQLNASVGEPELRKKFWCTAVVEGIRIKFELDTGAAVTLMRMKDFKNYFPNVKVISQVIQLTTYCGTKLDVFGYATVNVTYKFKLHPLCLYVVNSDNHPLLGREWIRKLNLDLTLPVEINKLSMCNEKSNNIDVVLSEYKPLFEKNIGKIEGIQAQLRLKPKAKPVFVKSRPVPFALQERVKEELKSLQKQGILEPVNASTWATAIVPVVKATAQFEFAATISLH</sequence>
<dbReference type="InterPro" id="IPR021109">
    <property type="entry name" value="Peptidase_aspartic_dom_sf"/>
</dbReference>
<keyword evidence="4" id="KW-0378">Hydrolase</keyword>
<accession>A0AAW1L4Y0</accession>
<evidence type="ECO:0000256" key="2">
    <source>
        <dbReference type="ARBA" id="ARBA00022695"/>
    </source>
</evidence>
<keyword evidence="1" id="KW-0808">Transferase</keyword>
<keyword evidence="4" id="KW-0255">Endonuclease</keyword>
<proteinExistence type="predicted"/>
<keyword evidence="3" id="KW-0540">Nuclease</keyword>
<dbReference type="GO" id="GO:0016779">
    <property type="term" value="F:nucleotidyltransferase activity"/>
    <property type="evidence" value="ECO:0007669"/>
    <property type="project" value="UniProtKB-KW"/>
</dbReference>
<dbReference type="EMBL" id="JASPKY010000156">
    <property type="protein sequence ID" value="KAK9729888.1"/>
    <property type="molecule type" value="Genomic_DNA"/>
</dbReference>
<protein>
    <recommendedName>
        <fullName evidence="7">Peptidase A2 domain-containing protein</fullName>
    </recommendedName>
</protein>
<dbReference type="GO" id="GO:0008270">
    <property type="term" value="F:zinc ion binding"/>
    <property type="evidence" value="ECO:0007669"/>
    <property type="project" value="InterPro"/>
</dbReference>
<dbReference type="InterPro" id="IPR050951">
    <property type="entry name" value="Retrovirus_Pol_polyprotein"/>
</dbReference>
<evidence type="ECO:0000313" key="5">
    <source>
        <dbReference type="EMBL" id="KAK9729888.1"/>
    </source>
</evidence>
<comment type="caution">
    <text evidence="5">The sequence shown here is derived from an EMBL/GenBank/DDBJ whole genome shotgun (WGS) entry which is preliminary data.</text>
</comment>
<dbReference type="GO" id="GO:0071897">
    <property type="term" value="P:DNA biosynthetic process"/>
    <property type="evidence" value="ECO:0007669"/>
    <property type="project" value="UniProtKB-ARBA"/>
</dbReference>
<evidence type="ECO:0000256" key="1">
    <source>
        <dbReference type="ARBA" id="ARBA00022679"/>
    </source>
</evidence>
<dbReference type="Gene3D" id="2.40.70.10">
    <property type="entry name" value="Acid Proteases"/>
    <property type="match status" value="1"/>
</dbReference>
<reference evidence="5 6" key="1">
    <citation type="journal article" date="2024" name="BMC Genomics">
        <title>De novo assembly and annotation of Popillia japonica's genome with initial clues to its potential as an invasive pest.</title>
        <authorList>
            <person name="Cucini C."/>
            <person name="Boschi S."/>
            <person name="Funari R."/>
            <person name="Cardaioli E."/>
            <person name="Iannotti N."/>
            <person name="Marturano G."/>
            <person name="Paoli F."/>
            <person name="Bruttini M."/>
            <person name="Carapelli A."/>
            <person name="Frati F."/>
            <person name="Nardi F."/>
        </authorList>
    </citation>
    <scope>NUCLEOTIDE SEQUENCE [LARGE SCALE GENOMIC DNA]</scope>
    <source>
        <strain evidence="5">DMR45628</strain>
    </source>
</reference>
<organism evidence="5 6">
    <name type="scientific">Popillia japonica</name>
    <name type="common">Japanese beetle</name>
    <dbReference type="NCBI Taxonomy" id="7064"/>
    <lineage>
        <taxon>Eukaryota</taxon>
        <taxon>Metazoa</taxon>
        <taxon>Ecdysozoa</taxon>
        <taxon>Arthropoda</taxon>
        <taxon>Hexapoda</taxon>
        <taxon>Insecta</taxon>
        <taxon>Pterygota</taxon>
        <taxon>Neoptera</taxon>
        <taxon>Endopterygota</taxon>
        <taxon>Coleoptera</taxon>
        <taxon>Polyphaga</taxon>
        <taxon>Scarabaeiformia</taxon>
        <taxon>Scarabaeidae</taxon>
        <taxon>Rutelinae</taxon>
        <taxon>Popillia</taxon>
    </lineage>
</organism>
<keyword evidence="6" id="KW-1185">Reference proteome</keyword>
<dbReference type="PANTHER" id="PTHR37984:SF5">
    <property type="entry name" value="PROTEIN NYNRIN-LIKE"/>
    <property type="match status" value="1"/>
</dbReference>
<dbReference type="AlphaFoldDB" id="A0AAW1L4Y0"/>
<dbReference type="SUPFAM" id="SSF50630">
    <property type="entry name" value="Acid proteases"/>
    <property type="match status" value="1"/>
</dbReference>
<dbReference type="InterPro" id="IPR043502">
    <property type="entry name" value="DNA/RNA_pol_sf"/>
</dbReference>
<dbReference type="SUPFAM" id="SSF56672">
    <property type="entry name" value="DNA/RNA polymerases"/>
    <property type="match status" value="1"/>
</dbReference>
<dbReference type="SUPFAM" id="SSF57756">
    <property type="entry name" value="Retrovirus zinc finger-like domains"/>
    <property type="match status" value="1"/>
</dbReference>
<dbReference type="GO" id="GO:0003676">
    <property type="term" value="F:nucleic acid binding"/>
    <property type="evidence" value="ECO:0007669"/>
    <property type="project" value="InterPro"/>
</dbReference>
<evidence type="ECO:0000256" key="3">
    <source>
        <dbReference type="ARBA" id="ARBA00022722"/>
    </source>
</evidence>
<evidence type="ECO:0000256" key="4">
    <source>
        <dbReference type="ARBA" id="ARBA00022759"/>
    </source>
</evidence>